<dbReference type="InterPro" id="IPR010982">
    <property type="entry name" value="Lambda_DNA-bd_dom_sf"/>
</dbReference>
<dbReference type="Pfam" id="PF13377">
    <property type="entry name" value="Peripla_BP_3"/>
    <property type="match status" value="1"/>
</dbReference>
<evidence type="ECO:0000313" key="6">
    <source>
        <dbReference type="EMBL" id="EGC02069.1"/>
    </source>
</evidence>
<evidence type="ECO:0000256" key="4">
    <source>
        <dbReference type="ARBA" id="ARBA00023163"/>
    </source>
</evidence>
<dbReference type="PROSITE" id="PS50932">
    <property type="entry name" value="HTH_LACI_2"/>
    <property type="match status" value="1"/>
</dbReference>
<comment type="caution">
    <text evidence="6">The sequence shown here is derived from an EMBL/GenBank/DDBJ whole genome shotgun (WGS) entry which is preliminary data.</text>
</comment>
<dbReference type="Gene3D" id="1.10.260.40">
    <property type="entry name" value="lambda repressor-like DNA-binding domains"/>
    <property type="match status" value="1"/>
</dbReference>
<dbReference type="SUPFAM" id="SSF53822">
    <property type="entry name" value="Periplasmic binding protein-like I"/>
    <property type="match status" value="1"/>
</dbReference>
<dbReference type="InterPro" id="IPR000843">
    <property type="entry name" value="HTH_LacI"/>
</dbReference>
<dbReference type="SUPFAM" id="SSF47413">
    <property type="entry name" value="lambda repressor-like DNA-binding domains"/>
    <property type="match status" value="1"/>
</dbReference>
<dbReference type="Gene3D" id="3.40.50.2300">
    <property type="match status" value="2"/>
</dbReference>
<dbReference type="GO" id="GO:0003700">
    <property type="term" value="F:DNA-binding transcription factor activity"/>
    <property type="evidence" value="ECO:0007669"/>
    <property type="project" value="TreeGrafter"/>
</dbReference>
<keyword evidence="2" id="KW-0805">Transcription regulation</keyword>
<evidence type="ECO:0000259" key="5">
    <source>
        <dbReference type="PROSITE" id="PS50932"/>
    </source>
</evidence>
<dbReference type="eggNOG" id="COG1609">
    <property type="taxonomic scope" value="Bacteria"/>
</dbReference>
<name>E9SF57_RUMAL</name>
<sequence length="360" mass="40312">MSVMSLKKIAQMTGVSVSTVGRILSDPNHKCADEDVKRRVLEAARSINYIPNSYARSLRSGGVSDDRIYRVNILMTRYVHESADPFYDELLMILEKELRNSSCIIGHVWHYAEFSDEKISKSDKIQKLADELYPEGAERSDGLIIIGKVTVRALRILKSREKNIISINRNSTNYEADEVLCDGRRIAQTAVAYLVRLGHTKIGYVGDCHSESRFAGYQAAMTGSHLSPDIDHIYDTLPNEAGGIAAAEYFSELDDPPTGIYCANDILAVGMLKALGRRRTRGYMPSVISSDDIEAAQYTKPMLTTISLPKTEMVRFALMLLLDRIKGGHKIVSRLEVEGTLVIRESCQPYGEMNEPEYYI</sequence>
<dbReference type="PANTHER" id="PTHR30146:SF148">
    <property type="entry name" value="HTH-TYPE TRANSCRIPTIONAL REPRESSOR PURR-RELATED"/>
    <property type="match status" value="1"/>
</dbReference>
<keyword evidence="7" id="KW-1185">Reference proteome</keyword>
<gene>
    <name evidence="6" type="ORF">CUS_5269</name>
</gene>
<dbReference type="CDD" id="cd01392">
    <property type="entry name" value="HTH_LacI"/>
    <property type="match status" value="1"/>
</dbReference>
<dbReference type="Proteomes" id="UP000004259">
    <property type="component" value="Unassembled WGS sequence"/>
</dbReference>
<evidence type="ECO:0000256" key="2">
    <source>
        <dbReference type="ARBA" id="ARBA00023015"/>
    </source>
</evidence>
<dbReference type="InterPro" id="IPR046335">
    <property type="entry name" value="LacI/GalR-like_sensor"/>
</dbReference>
<keyword evidence="3" id="KW-0238">DNA-binding</keyword>
<dbReference type="InterPro" id="IPR028082">
    <property type="entry name" value="Peripla_BP_I"/>
</dbReference>
<dbReference type="PANTHER" id="PTHR30146">
    <property type="entry name" value="LACI-RELATED TRANSCRIPTIONAL REPRESSOR"/>
    <property type="match status" value="1"/>
</dbReference>
<evidence type="ECO:0000256" key="1">
    <source>
        <dbReference type="ARBA" id="ARBA00022491"/>
    </source>
</evidence>
<accession>E9SF57</accession>
<dbReference type="Pfam" id="PF00356">
    <property type="entry name" value="LacI"/>
    <property type="match status" value="1"/>
</dbReference>
<protein>
    <submittedName>
        <fullName evidence="6">Sugar-binding domain protein</fullName>
    </submittedName>
</protein>
<evidence type="ECO:0000313" key="7">
    <source>
        <dbReference type="Proteomes" id="UP000004259"/>
    </source>
</evidence>
<organism evidence="6 7">
    <name type="scientific">Ruminococcus albus 8</name>
    <dbReference type="NCBI Taxonomy" id="246199"/>
    <lineage>
        <taxon>Bacteria</taxon>
        <taxon>Bacillati</taxon>
        <taxon>Bacillota</taxon>
        <taxon>Clostridia</taxon>
        <taxon>Eubacteriales</taxon>
        <taxon>Oscillospiraceae</taxon>
        <taxon>Ruminococcus</taxon>
    </lineage>
</organism>
<dbReference type="SMART" id="SM00354">
    <property type="entry name" value="HTH_LACI"/>
    <property type="match status" value="1"/>
</dbReference>
<dbReference type="EMBL" id="ADKM02000112">
    <property type="protein sequence ID" value="EGC02069.1"/>
    <property type="molecule type" value="Genomic_DNA"/>
</dbReference>
<evidence type="ECO:0000256" key="3">
    <source>
        <dbReference type="ARBA" id="ARBA00023125"/>
    </source>
</evidence>
<reference evidence="6 7" key="1">
    <citation type="submission" date="2011-02" db="EMBL/GenBank/DDBJ databases">
        <authorList>
            <person name="Nelson K.E."/>
            <person name="Sutton G."/>
            <person name="Torralba M."/>
            <person name="Durkin S."/>
            <person name="Harkins D."/>
            <person name="Montgomery R."/>
            <person name="Ziemer C."/>
            <person name="Klaassens E."/>
            <person name="Ocuiv P."/>
            <person name="Morrison M."/>
        </authorList>
    </citation>
    <scope>NUCLEOTIDE SEQUENCE [LARGE SCALE GENOMIC DNA]</scope>
    <source>
        <strain evidence="6 7">8</strain>
    </source>
</reference>
<keyword evidence="4" id="KW-0804">Transcription</keyword>
<dbReference type="AlphaFoldDB" id="E9SF57"/>
<dbReference type="GO" id="GO:0000976">
    <property type="term" value="F:transcription cis-regulatory region binding"/>
    <property type="evidence" value="ECO:0007669"/>
    <property type="project" value="TreeGrafter"/>
</dbReference>
<proteinExistence type="predicted"/>
<dbReference type="STRING" id="246199.CUS_5269"/>
<keyword evidence="1" id="KW-0678">Repressor</keyword>
<feature type="domain" description="HTH lacI-type" evidence="5">
    <location>
        <begin position="4"/>
        <end position="60"/>
    </location>
</feature>